<dbReference type="Gene3D" id="2.60.40.150">
    <property type="entry name" value="C2 domain"/>
    <property type="match status" value="2"/>
</dbReference>
<organism evidence="3 4">
    <name type="scientific">Porites evermanni</name>
    <dbReference type="NCBI Taxonomy" id="104178"/>
    <lineage>
        <taxon>Eukaryota</taxon>
        <taxon>Metazoa</taxon>
        <taxon>Cnidaria</taxon>
        <taxon>Anthozoa</taxon>
        <taxon>Hexacorallia</taxon>
        <taxon>Scleractinia</taxon>
        <taxon>Fungiina</taxon>
        <taxon>Poritidae</taxon>
        <taxon>Porites</taxon>
    </lineage>
</organism>
<dbReference type="InterPro" id="IPR035892">
    <property type="entry name" value="C2_domain_sf"/>
</dbReference>
<keyword evidence="4" id="KW-1185">Reference proteome</keyword>
<reference evidence="3 4" key="1">
    <citation type="submission" date="2022-05" db="EMBL/GenBank/DDBJ databases">
        <authorList>
            <consortium name="Genoscope - CEA"/>
            <person name="William W."/>
        </authorList>
    </citation>
    <scope>NUCLEOTIDE SEQUENCE [LARGE SCALE GENOMIC DNA]</scope>
</reference>
<feature type="domain" description="C2" evidence="2">
    <location>
        <begin position="261"/>
        <end position="391"/>
    </location>
</feature>
<sequence length="472" mass="53448">MLSSENMETSSVVLPTNITGNFSTTAPPTNGTVFNKYAGEAIAFVTGSKAGMVVGIIIAIVIVIIIVLCVRQAVKGLQDAKERAMSKLGALMKRDESVELLDATPDTELEAVQPASSDKKKLENLGNIKFSLAYDEERSELRVKVYHCDGLPMKFVGGTVYTYVEVEMFPFHRMTPEKPRTKYIRNEFSPVFNDEVCITINKEEVDDQKMYLHVCDYNQISTRDLIGSCKIELDDVSFKAKGKETVYEETLRWIDSVRGAERGDIKISMQYYEGESQLIVKVLECKSLKPFPGRVSCNSYVTLNLVRGSKVLTTKKTKVVKKNLEPKFENEFTFIVEEHLLDEVNLVIHVKDKPLIGRKRLIGELCIGCQGVGQSLAQWKLMVNKEVTMWHQLELLNIVPGKTDLQTTIKGCLRDFYPGVYFPPIAVSLKRNQRRRKCQRGSQNFNDFCNFLSPQPGLMIAHFYSMKFLFIP</sequence>
<gene>
    <name evidence="3" type="ORF">PEVE_00002327</name>
</gene>
<comment type="caution">
    <text evidence="3">The sequence shown here is derived from an EMBL/GenBank/DDBJ whole genome shotgun (WGS) entry which is preliminary data.</text>
</comment>
<evidence type="ECO:0000313" key="4">
    <source>
        <dbReference type="Proteomes" id="UP001159427"/>
    </source>
</evidence>
<dbReference type="PROSITE" id="PS50004">
    <property type="entry name" value="C2"/>
    <property type="match status" value="2"/>
</dbReference>
<keyword evidence="1" id="KW-0812">Transmembrane</keyword>
<dbReference type="CDD" id="cd00030">
    <property type="entry name" value="C2"/>
    <property type="match status" value="1"/>
</dbReference>
<keyword evidence="1" id="KW-1133">Transmembrane helix</keyword>
<proteinExistence type="predicted"/>
<feature type="domain" description="C2" evidence="2">
    <location>
        <begin position="124"/>
        <end position="247"/>
    </location>
</feature>
<dbReference type="EMBL" id="CALNXI010001133">
    <property type="protein sequence ID" value="CAH3156896.1"/>
    <property type="molecule type" value="Genomic_DNA"/>
</dbReference>
<evidence type="ECO:0000256" key="1">
    <source>
        <dbReference type="SAM" id="Phobius"/>
    </source>
</evidence>
<evidence type="ECO:0000259" key="2">
    <source>
        <dbReference type="PROSITE" id="PS50004"/>
    </source>
</evidence>
<keyword evidence="1" id="KW-0472">Membrane</keyword>
<dbReference type="SMART" id="SM00239">
    <property type="entry name" value="C2"/>
    <property type="match status" value="2"/>
</dbReference>
<protein>
    <recommendedName>
        <fullName evidence="2">C2 domain-containing protein</fullName>
    </recommendedName>
</protein>
<feature type="transmembrane region" description="Helical" evidence="1">
    <location>
        <begin position="50"/>
        <end position="70"/>
    </location>
</feature>
<dbReference type="SUPFAM" id="SSF49562">
    <property type="entry name" value="C2 domain (Calcium/lipid-binding domain, CaLB)"/>
    <property type="match status" value="2"/>
</dbReference>
<dbReference type="InterPro" id="IPR000008">
    <property type="entry name" value="C2_dom"/>
</dbReference>
<accession>A0ABN8Q450</accession>
<dbReference type="PANTHER" id="PTHR10024">
    <property type="entry name" value="SYNAPTOTAGMIN"/>
    <property type="match status" value="1"/>
</dbReference>
<evidence type="ECO:0000313" key="3">
    <source>
        <dbReference type="EMBL" id="CAH3156896.1"/>
    </source>
</evidence>
<name>A0ABN8Q450_9CNID</name>
<dbReference type="Proteomes" id="UP001159427">
    <property type="component" value="Unassembled WGS sequence"/>
</dbReference>
<dbReference type="Pfam" id="PF00168">
    <property type="entry name" value="C2"/>
    <property type="match status" value="2"/>
</dbReference>